<dbReference type="RefSeq" id="WP_279675395.1">
    <property type="nucleotide sequence ID" value="NZ_CP122566.1"/>
</dbReference>
<evidence type="ECO:0000313" key="1">
    <source>
        <dbReference type="EMBL" id="WGH94383.1"/>
    </source>
</evidence>
<sequence length="117" mass="12747">MTTAHAIQTSNDNLAKEFAQDYYDTADFDSLHQHHPKAPRAVVPAWVAGALASTITLVARRPLLSLDRKVSYGLSRLGLSKPRRGMAGMAVMATATDLVRSLASKRARAQARTQQDD</sequence>
<name>A0AAJ6AJ02_9MICC</name>
<proteinExistence type="predicted"/>
<gene>
    <name evidence="1" type="ORF">QDX21_06275</name>
</gene>
<evidence type="ECO:0000313" key="2">
    <source>
        <dbReference type="Proteomes" id="UP001224674"/>
    </source>
</evidence>
<accession>A0AAJ6AJ02</accession>
<protein>
    <submittedName>
        <fullName evidence="1">Uncharacterized protein</fullName>
    </submittedName>
</protein>
<dbReference type="EMBL" id="CP122566">
    <property type="protein sequence ID" value="WGH94383.1"/>
    <property type="molecule type" value="Genomic_DNA"/>
</dbReference>
<keyword evidence="2" id="KW-1185">Reference proteome</keyword>
<dbReference type="Proteomes" id="UP001224674">
    <property type="component" value="Chromosome"/>
</dbReference>
<organism evidence="1 2">
    <name type="scientific">Auritidibacter ignavus</name>
    <dbReference type="NCBI Taxonomy" id="678932"/>
    <lineage>
        <taxon>Bacteria</taxon>
        <taxon>Bacillati</taxon>
        <taxon>Actinomycetota</taxon>
        <taxon>Actinomycetes</taxon>
        <taxon>Micrococcales</taxon>
        <taxon>Micrococcaceae</taxon>
        <taxon>Auritidibacter</taxon>
    </lineage>
</organism>
<dbReference type="AlphaFoldDB" id="A0AAJ6AJ02"/>
<reference evidence="1 2" key="1">
    <citation type="submission" date="2023-03" db="EMBL/GenBank/DDBJ databases">
        <title>Complete genome sequences of several Auritidibacter ignavus strains isolated from ear infections.</title>
        <authorList>
            <person name="Baehr T."/>
            <person name="Baumhoegger A.M."/>
        </authorList>
    </citation>
    <scope>NUCLEOTIDE SEQUENCE [LARGE SCALE GENOMIC DNA]</scope>
    <source>
        <strain evidence="1 2">BABAE-6</strain>
    </source>
</reference>